<evidence type="ECO:0000256" key="1">
    <source>
        <dbReference type="SAM" id="MobiDB-lite"/>
    </source>
</evidence>
<reference evidence="2" key="1">
    <citation type="submission" date="2021-09" db="EMBL/GenBank/DDBJ databases">
        <authorList>
            <consortium name="AG Swart"/>
            <person name="Singh M."/>
            <person name="Singh A."/>
            <person name="Seah K."/>
            <person name="Emmerich C."/>
        </authorList>
    </citation>
    <scope>NUCLEOTIDE SEQUENCE</scope>
    <source>
        <strain evidence="2">ATCC30299</strain>
    </source>
</reference>
<dbReference type="EMBL" id="CAJZBQ010000012">
    <property type="protein sequence ID" value="CAG9314807.1"/>
    <property type="molecule type" value="Genomic_DNA"/>
</dbReference>
<protein>
    <submittedName>
        <fullName evidence="2">Uncharacterized protein</fullName>
    </submittedName>
</protein>
<dbReference type="Proteomes" id="UP001162131">
    <property type="component" value="Unassembled WGS sequence"/>
</dbReference>
<proteinExistence type="predicted"/>
<dbReference type="AlphaFoldDB" id="A0AAU9IK07"/>
<keyword evidence="3" id="KW-1185">Reference proteome</keyword>
<organism evidence="2 3">
    <name type="scientific">Blepharisma stoltei</name>
    <dbReference type="NCBI Taxonomy" id="1481888"/>
    <lineage>
        <taxon>Eukaryota</taxon>
        <taxon>Sar</taxon>
        <taxon>Alveolata</taxon>
        <taxon>Ciliophora</taxon>
        <taxon>Postciliodesmatophora</taxon>
        <taxon>Heterotrichea</taxon>
        <taxon>Heterotrichida</taxon>
        <taxon>Blepharismidae</taxon>
        <taxon>Blepharisma</taxon>
    </lineage>
</organism>
<evidence type="ECO:0000313" key="3">
    <source>
        <dbReference type="Proteomes" id="UP001162131"/>
    </source>
</evidence>
<name>A0AAU9IK07_9CILI</name>
<feature type="region of interest" description="Disordered" evidence="1">
    <location>
        <begin position="51"/>
        <end position="86"/>
    </location>
</feature>
<gene>
    <name evidence="2" type="ORF">BSTOLATCC_MIC11802</name>
</gene>
<accession>A0AAU9IK07</accession>
<sequence>MAHHELDKEELDYRLNSILKQEDFGIPTSEPLENPPNLAFQALKVETSSPEIVVPKIEPKPEPLSPGSENRKKRGRKPIRPNDPIKKKTEEKDKYWLRVFRAYMKSRYSKIKQRLNTTEQLFWLEYLGPSGKPGKGNQFLSYGKKYKNFLFSEPIFVAAFRDWFQNNGHEDLSKKCQPGSDLWYVYYDYASKDLMNYIPHGASSVDSGDSPLSCTSPPELQESPFTDDIDFCMVGTDNDTVFENFINQM</sequence>
<comment type="caution">
    <text evidence="2">The sequence shown here is derived from an EMBL/GenBank/DDBJ whole genome shotgun (WGS) entry which is preliminary data.</text>
</comment>
<evidence type="ECO:0000313" key="2">
    <source>
        <dbReference type="EMBL" id="CAG9314807.1"/>
    </source>
</evidence>